<dbReference type="GO" id="GO:0016491">
    <property type="term" value="F:oxidoreductase activity"/>
    <property type="evidence" value="ECO:0007669"/>
    <property type="project" value="UniProtKB-KW"/>
</dbReference>
<evidence type="ECO:0000313" key="4">
    <source>
        <dbReference type="Proteomes" id="UP000807353"/>
    </source>
</evidence>
<evidence type="ECO:0000259" key="2">
    <source>
        <dbReference type="Pfam" id="PF00248"/>
    </source>
</evidence>
<protein>
    <submittedName>
        <fullName evidence="3">Aryl-alcohol dehydrogenase</fullName>
    </submittedName>
</protein>
<organism evidence="3 4">
    <name type="scientific">Collybia nuda</name>
    <dbReference type="NCBI Taxonomy" id="64659"/>
    <lineage>
        <taxon>Eukaryota</taxon>
        <taxon>Fungi</taxon>
        <taxon>Dikarya</taxon>
        <taxon>Basidiomycota</taxon>
        <taxon>Agaricomycotina</taxon>
        <taxon>Agaricomycetes</taxon>
        <taxon>Agaricomycetidae</taxon>
        <taxon>Agaricales</taxon>
        <taxon>Tricholomatineae</taxon>
        <taxon>Clitocybaceae</taxon>
        <taxon>Collybia</taxon>
    </lineage>
</organism>
<reference evidence="3" key="1">
    <citation type="submission" date="2020-11" db="EMBL/GenBank/DDBJ databases">
        <authorList>
            <consortium name="DOE Joint Genome Institute"/>
            <person name="Ahrendt S."/>
            <person name="Riley R."/>
            <person name="Andreopoulos W."/>
            <person name="Labutti K."/>
            <person name="Pangilinan J."/>
            <person name="Ruiz-Duenas F.J."/>
            <person name="Barrasa J.M."/>
            <person name="Sanchez-Garcia M."/>
            <person name="Camarero S."/>
            <person name="Miyauchi S."/>
            <person name="Serrano A."/>
            <person name="Linde D."/>
            <person name="Babiker R."/>
            <person name="Drula E."/>
            <person name="Ayuso-Fernandez I."/>
            <person name="Pacheco R."/>
            <person name="Padilla G."/>
            <person name="Ferreira P."/>
            <person name="Barriuso J."/>
            <person name="Kellner H."/>
            <person name="Castanera R."/>
            <person name="Alfaro M."/>
            <person name="Ramirez L."/>
            <person name="Pisabarro A.G."/>
            <person name="Kuo A."/>
            <person name="Tritt A."/>
            <person name="Lipzen A."/>
            <person name="He G."/>
            <person name="Yan M."/>
            <person name="Ng V."/>
            <person name="Cullen D."/>
            <person name="Martin F."/>
            <person name="Rosso M.-N."/>
            <person name="Henrissat B."/>
            <person name="Hibbett D."/>
            <person name="Martinez A.T."/>
            <person name="Grigoriev I.V."/>
        </authorList>
    </citation>
    <scope>NUCLEOTIDE SEQUENCE</scope>
    <source>
        <strain evidence="3">CBS 247.69</strain>
    </source>
</reference>
<gene>
    <name evidence="3" type="ORF">BDZ94DRAFT_772267</name>
</gene>
<dbReference type="Proteomes" id="UP000807353">
    <property type="component" value="Unassembled WGS sequence"/>
</dbReference>
<dbReference type="InterPro" id="IPR023210">
    <property type="entry name" value="NADP_OxRdtase_dom"/>
</dbReference>
<dbReference type="Gene3D" id="3.20.20.100">
    <property type="entry name" value="NADP-dependent oxidoreductase domain"/>
    <property type="match status" value="1"/>
</dbReference>
<sequence>MDQSKPTMQYVKLGNSGLQVSRLIMGTMQYGSKDWQPWTLNAETATVHIKMAYELGIQTFDTADVYSNGITEVILGNAIRTLNLPREEIVVMTKLQKVVGRNNGDWHFGPGRNVNDTGFGNQGGLSRKHIFAAVKNSLSRLQLEYIDVLQCHGFDNETPISETMTALNDVVAAGYVRYVGMSACYAWQFHQMQNYAITHNLKPFISMQNQYNLIYRDDEPELYPTLKLFGVGSIPFSPLARGYLARPFDKDNLTDRAKTDVFYPLYERGPWKHDQLVIHSIENIAAKKGVSMSQVALAWVLHQPGVTAPVIGFTTAEQLSDLIGALSVNFTEHELEILEKHYRPRPAKLFKMALSL</sequence>
<comment type="caution">
    <text evidence="3">The sequence shown here is derived from an EMBL/GenBank/DDBJ whole genome shotgun (WGS) entry which is preliminary data.</text>
</comment>
<dbReference type="PANTHER" id="PTHR43364:SF4">
    <property type="entry name" value="NAD(P)-LINKED OXIDOREDUCTASE SUPERFAMILY PROTEIN"/>
    <property type="match status" value="1"/>
</dbReference>
<dbReference type="GO" id="GO:0005829">
    <property type="term" value="C:cytosol"/>
    <property type="evidence" value="ECO:0007669"/>
    <property type="project" value="UniProtKB-ARBA"/>
</dbReference>
<dbReference type="Pfam" id="PF00248">
    <property type="entry name" value="Aldo_ket_red"/>
    <property type="match status" value="1"/>
</dbReference>
<dbReference type="EMBL" id="MU150233">
    <property type="protein sequence ID" value="KAF9468226.1"/>
    <property type="molecule type" value="Genomic_DNA"/>
</dbReference>
<dbReference type="CDD" id="cd19079">
    <property type="entry name" value="AKR_EcYajO-like"/>
    <property type="match status" value="1"/>
</dbReference>
<name>A0A9P5YI29_9AGAR</name>
<keyword evidence="1" id="KW-0560">Oxidoreductase</keyword>
<evidence type="ECO:0000313" key="3">
    <source>
        <dbReference type="EMBL" id="KAF9468226.1"/>
    </source>
</evidence>
<dbReference type="InterPro" id="IPR036812">
    <property type="entry name" value="NAD(P)_OxRdtase_dom_sf"/>
</dbReference>
<dbReference type="FunFam" id="3.20.20.100:FF:000004">
    <property type="entry name" value="Oxidoreductase, aldo/keto reductase"/>
    <property type="match status" value="1"/>
</dbReference>
<proteinExistence type="predicted"/>
<accession>A0A9P5YI29</accession>
<dbReference type="SUPFAM" id="SSF51430">
    <property type="entry name" value="NAD(P)-linked oxidoreductase"/>
    <property type="match status" value="1"/>
</dbReference>
<evidence type="ECO:0000256" key="1">
    <source>
        <dbReference type="ARBA" id="ARBA00023002"/>
    </source>
</evidence>
<dbReference type="OrthoDB" id="48988at2759"/>
<dbReference type="AlphaFoldDB" id="A0A9P5YI29"/>
<dbReference type="PANTHER" id="PTHR43364">
    <property type="entry name" value="NADH-SPECIFIC METHYLGLYOXAL REDUCTASE-RELATED"/>
    <property type="match status" value="1"/>
</dbReference>
<feature type="domain" description="NADP-dependent oxidoreductase" evidence="2">
    <location>
        <begin position="22"/>
        <end position="342"/>
    </location>
</feature>
<keyword evidence="4" id="KW-1185">Reference proteome</keyword>
<dbReference type="InterPro" id="IPR050523">
    <property type="entry name" value="AKR_Detox_Biosynth"/>
</dbReference>